<dbReference type="Proteomes" id="UP001465755">
    <property type="component" value="Unassembled WGS sequence"/>
</dbReference>
<protein>
    <submittedName>
        <fullName evidence="1">Uncharacterized protein</fullName>
    </submittedName>
</protein>
<evidence type="ECO:0000313" key="2">
    <source>
        <dbReference type="Proteomes" id="UP001465755"/>
    </source>
</evidence>
<feature type="non-terminal residue" evidence="1">
    <location>
        <position position="1"/>
    </location>
</feature>
<dbReference type="AlphaFoldDB" id="A0AAW1NIP8"/>
<proteinExistence type="predicted"/>
<comment type="caution">
    <text evidence="1">The sequence shown here is derived from an EMBL/GenBank/DDBJ whole genome shotgun (WGS) entry which is preliminary data.</text>
</comment>
<name>A0AAW1NIP8_9CHLO</name>
<gene>
    <name evidence="1" type="ORF">WJX73_008259</name>
</gene>
<reference evidence="1 2" key="1">
    <citation type="journal article" date="2024" name="Nat. Commun.">
        <title>Phylogenomics reveals the evolutionary origins of lichenization in chlorophyte algae.</title>
        <authorList>
            <person name="Puginier C."/>
            <person name="Libourel C."/>
            <person name="Otte J."/>
            <person name="Skaloud P."/>
            <person name="Haon M."/>
            <person name="Grisel S."/>
            <person name="Petersen M."/>
            <person name="Berrin J.G."/>
            <person name="Delaux P.M."/>
            <person name="Dal Grande F."/>
            <person name="Keller J."/>
        </authorList>
    </citation>
    <scope>NUCLEOTIDE SEQUENCE [LARGE SCALE GENOMIC DNA]</scope>
    <source>
        <strain evidence="1 2">SAG 2036</strain>
    </source>
</reference>
<organism evidence="1 2">
    <name type="scientific">Symbiochloris irregularis</name>
    <dbReference type="NCBI Taxonomy" id="706552"/>
    <lineage>
        <taxon>Eukaryota</taxon>
        <taxon>Viridiplantae</taxon>
        <taxon>Chlorophyta</taxon>
        <taxon>core chlorophytes</taxon>
        <taxon>Trebouxiophyceae</taxon>
        <taxon>Trebouxiales</taxon>
        <taxon>Trebouxiaceae</taxon>
        <taxon>Symbiochloris</taxon>
    </lineage>
</organism>
<sequence>YSRLYQEVGQGLRIKSNTGNIKSFLYISSWRQSAEWEGAQQSFSFAFYVGLRPLQKWRSAARSWLLGLQTWPPLLQAEPHAVSR</sequence>
<evidence type="ECO:0000313" key="1">
    <source>
        <dbReference type="EMBL" id="KAK9785593.1"/>
    </source>
</evidence>
<accession>A0AAW1NIP8</accession>
<dbReference type="EMBL" id="JALJOQ010000299">
    <property type="protein sequence ID" value="KAK9785593.1"/>
    <property type="molecule type" value="Genomic_DNA"/>
</dbReference>
<keyword evidence="2" id="KW-1185">Reference proteome</keyword>